<feature type="compositionally biased region" description="Basic residues" evidence="1">
    <location>
        <begin position="107"/>
        <end position="118"/>
    </location>
</feature>
<organism evidence="2 3">
    <name type="scientific">Paramagnetospirillum marisnigri</name>
    <dbReference type="NCBI Taxonomy" id="1285242"/>
    <lineage>
        <taxon>Bacteria</taxon>
        <taxon>Pseudomonadati</taxon>
        <taxon>Pseudomonadota</taxon>
        <taxon>Alphaproteobacteria</taxon>
        <taxon>Rhodospirillales</taxon>
        <taxon>Magnetospirillaceae</taxon>
        <taxon>Paramagnetospirillum</taxon>
    </lineage>
</organism>
<protein>
    <submittedName>
        <fullName evidence="2">Uncharacterized protein</fullName>
    </submittedName>
</protein>
<dbReference type="AlphaFoldDB" id="A0A178MU84"/>
<feature type="region of interest" description="Disordered" evidence="1">
    <location>
        <begin position="100"/>
        <end position="127"/>
    </location>
</feature>
<name>A0A178MU84_9PROT</name>
<reference evidence="2 3" key="1">
    <citation type="submission" date="2016-04" db="EMBL/GenBank/DDBJ databases">
        <title>Draft genome sequence of freshwater magnetotactic bacteria Magnetospirillum marisnigri SP-1 and Magnetospirillum moscoviense BB-1.</title>
        <authorList>
            <person name="Koziaeva V."/>
            <person name="Dziuba M.V."/>
            <person name="Ivanov T.M."/>
            <person name="Kuznetsov B."/>
            <person name="Grouzdev D.S."/>
        </authorList>
    </citation>
    <scope>NUCLEOTIDE SEQUENCE [LARGE SCALE GENOMIC DNA]</scope>
    <source>
        <strain evidence="2 3">SP-1</strain>
    </source>
</reference>
<dbReference type="Proteomes" id="UP000078428">
    <property type="component" value="Unassembled WGS sequence"/>
</dbReference>
<comment type="caution">
    <text evidence="2">The sequence shown here is derived from an EMBL/GenBank/DDBJ whole genome shotgun (WGS) entry which is preliminary data.</text>
</comment>
<evidence type="ECO:0000313" key="3">
    <source>
        <dbReference type="Proteomes" id="UP000078428"/>
    </source>
</evidence>
<evidence type="ECO:0000313" key="2">
    <source>
        <dbReference type="EMBL" id="OAN52193.1"/>
    </source>
</evidence>
<dbReference type="EMBL" id="LWQT01000044">
    <property type="protein sequence ID" value="OAN52193.1"/>
    <property type="molecule type" value="Genomic_DNA"/>
</dbReference>
<gene>
    <name evidence="2" type="ORF">A6A04_00360</name>
</gene>
<evidence type="ECO:0000256" key="1">
    <source>
        <dbReference type="SAM" id="MobiDB-lite"/>
    </source>
</evidence>
<proteinExistence type="predicted"/>
<sequence length="127" mass="14006">MILVVAGNRIGMRVSLGRSRWSSRGGNKLSVMWFLSQCLAARSDTITVMVRYDRACEMERHMRIDLTDWAALLEALDGIRATPPALPPLPKAWIKLAAPAPRPGKATARRRTASRHSRTGGAMPLSQ</sequence>
<accession>A0A178MU84</accession>
<keyword evidence="3" id="KW-1185">Reference proteome</keyword>